<evidence type="ECO:0008006" key="8">
    <source>
        <dbReference type="Google" id="ProtNLM"/>
    </source>
</evidence>
<reference evidence="6 7" key="1">
    <citation type="submission" date="2016-09" db="EMBL/GenBank/DDBJ databases">
        <title>Bacillus aquimaris SAMM genome sequence reveals colonization and biosurfactant production capacities.</title>
        <authorList>
            <person name="Waghmode S.R."/>
            <person name="Suryavanshi M.V."/>
        </authorList>
    </citation>
    <scope>NUCLEOTIDE SEQUENCE [LARGE SCALE GENOMIC DNA]</scope>
    <source>
        <strain evidence="6 7">SAMM</strain>
    </source>
</reference>
<feature type="transmembrane region" description="Helical" evidence="5">
    <location>
        <begin position="148"/>
        <end position="168"/>
    </location>
</feature>
<dbReference type="GO" id="GO:0016020">
    <property type="term" value="C:membrane"/>
    <property type="evidence" value="ECO:0007669"/>
    <property type="project" value="UniProtKB-SubCell"/>
</dbReference>
<proteinExistence type="predicted"/>
<evidence type="ECO:0000256" key="1">
    <source>
        <dbReference type="ARBA" id="ARBA00004141"/>
    </source>
</evidence>
<feature type="transmembrane region" description="Helical" evidence="5">
    <location>
        <begin position="6"/>
        <end position="22"/>
    </location>
</feature>
<accession>A0A1J6WUN1</accession>
<evidence type="ECO:0000256" key="3">
    <source>
        <dbReference type="ARBA" id="ARBA00022989"/>
    </source>
</evidence>
<evidence type="ECO:0000313" key="7">
    <source>
        <dbReference type="Proteomes" id="UP000182062"/>
    </source>
</evidence>
<keyword evidence="4 5" id="KW-0472">Membrane</keyword>
<dbReference type="InterPro" id="IPR007300">
    <property type="entry name" value="CidB/LrgB"/>
</dbReference>
<evidence type="ECO:0000313" key="6">
    <source>
        <dbReference type="EMBL" id="OIU71931.1"/>
    </source>
</evidence>
<dbReference type="PANTHER" id="PTHR30249">
    <property type="entry name" value="PUTATIVE SEROTONIN TRANSPORTER"/>
    <property type="match status" value="1"/>
</dbReference>
<keyword evidence="3 5" id="KW-1133">Transmembrane helix</keyword>
<feature type="transmembrane region" description="Helical" evidence="5">
    <location>
        <begin position="92"/>
        <end position="112"/>
    </location>
</feature>
<dbReference type="Pfam" id="PF04172">
    <property type="entry name" value="LrgB"/>
    <property type="match status" value="1"/>
</dbReference>
<organism evidence="6 7">
    <name type="scientific">Rossellomorea aquimaris</name>
    <dbReference type="NCBI Taxonomy" id="189382"/>
    <lineage>
        <taxon>Bacteria</taxon>
        <taxon>Bacillati</taxon>
        <taxon>Bacillota</taxon>
        <taxon>Bacilli</taxon>
        <taxon>Bacillales</taxon>
        <taxon>Bacillaceae</taxon>
        <taxon>Rossellomorea</taxon>
    </lineage>
</organism>
<dbReference type="RefSeq" id="WP_071617596.1">
    <property type="nucleotide sequence ID" value="NZ_MINN01000074.1"/>
</dbReference>
<protein>
    <recommendedName>
        <fullName evidence="8">Inner membrane protein YohK</fullName>
    </recommendedName>
</protein>
<comment type="subcellular location">
    <subcellularLocation>
        <location evidence="1">Membrane</location>
        <topology evidence="1">Multi-pass membrane protein</topology>
    </subcellularLocation>
</comment>
<feature type="transmembrane region" description="Helical" evidence="5">
    <location>
        <begin position="208"/>
        <end position="227"/>
    </location>
</feature>
<keyword evidence="2 5" id="KW-0812">Transmembrane</keyword>
<sequence>MTALIEGIGAIGLTVLYFNLSIKVHRLWTSPVTIPIFLSSSGLIFTLILFDIPYKAYKEGTEIITYLLGPATVALAYPLYQHRKLILRHWQPILSGIMAGSGVSMILTYLLASFMDIPAEFNRSLLVKTITTPVAVDIGRLINAKVEVIPAAVIVTGILGAMFLPFLNKRLKITHPIAKGLSFGVISHGIGTAQALKESELEGAVSGAAMALTAVIMSVLMPILFLFV</sequence>
<dbReference type="EMBL" id="MINN01000074">
    <property type="protein sequence ID" value="OIU71931.1"/>
    <property type="molecule type" value="Genomic_DNA"/>
</dbReference>
<keyword evidence="7" id="KW-1185">Reference proteome</keyword>
<name>A0A1J6WUN1_9BACI</name>
<gene>
    <name evidence="6" type="ORF">BHE18_04605</name>
</gene>
<feature type="transmembrane region" description="Helical" evidence="5">
    <location>
        <begin position="34"/>
        <end position="57"/>
    </location>
</feature>
<evidence type="ECO:0000256" key="5">
    <source>
        <dbReference type="SAM" id="Phobius"/>
    </source>
</evidence>
<feature type="transmembrane region" description="Helical" evidence="5">
    <location>
        <begin position="63"/>
        <end position="80"/>
    </location>
</feature>
<dbReference type="Proteomes" id="UP000182062">
    <property type="component" value="Unassembled WGS sequence"/>
</dbReference>
<dbReference type="OrthoDB" id="9811701at2"/>
<dbReference type="AlphaFoldDB" id="A0A1J6WUN1"/>
<evidence type="ECO:0000256" key="4">
    <source>
        <dbReference type="ARBA" id="ARBA00023136"/>
    </source>
</evidence>
<dbReference type="PANTHER" id="PTHR30249:SF0">
    <property type="entry name" value="PLASTIDAL GLYCOLATE_GLYCERATE TRANSLOCATOR 1, CHLOROPLASTIC"/>
    <property type="match status" value="1"/>
</dbReference>
<comment type="caution">
    <text evidence="6">The sequence shown here is derived from an EMBL/GenBank/DDBJ whole genome shotgun (WGS) entry which is preliminary data.</text>
</comment>
<evidence type="ECO:0000256" key="2">
    <source>
        <dbReference type="ARBA" id="ARBA00022692"/>
    </source>
</evidence>